<comment type="caution">
    <text evidence="1">The sequence shown here is derived from an EMBL/GenBank/DDBJ whole genome shotgun (WGS) entry which is preliminary data.</text>
</comment>
<dbReference type="AlphaFoldDB" id="A0A8S3IBX1"/>
<dbReference type="EMBL" id="CAJOBI010330417">
    <property type="protein sequence ID" value="CAF5197623.1"/>
    <property type="molecule type" value="Genomic_DNA"/>
</dbReference>
<feature type="non-terminal residue" evidence="1">
    <location>
        <position position="1"/>
    </location>
</feature>
<dbReference type="Proteomes" id="UP000676336">
    <property type="component" value="Unassembled WGS sequence"/>
</dbReference>
<protein>
    <submittedName>
        <fullName evidence="1">Uncharacterized protein</fullName>
    </submittedName>
</protein>
<evidence type="ECO:0000313" key="2">
    <source>
        <dbReference type="Proteomes" id="UP000676336"/>
    </source>
</evidence>
<reference evidence="1" key="1">
    <citation type="submission" date="2021-02" db="EMBL/GenBank/DDBJ databases">
        <authorList>
            <person name="Nowell W R."/>
        </authorList>
    </citation>
    <scope>NUCLEOTIDE SEQUENCE</scope>
</reference>
<proteinExistence type="predicted"/>
<evidence type="ECO:0000313" key="1">
    <source>
        <dbReference type="EMBL" id="CAF5197623.1"/>
    </source>
</evidence>
<organism evidence="1 2">
    <name type="scientific">Rotaria magnacalcarata</name>
    <dbReference type="NCBI Taxonomy" id="392030"/>
    <lineage>
        <taxon>Eukaryota</taxon>
        <taxon>Metazoa</taxon>
        <taxon>Spiralia</taxon>
        <taxon>Gnathifera</taxon>
        <taxon>Rotifera</taxon>
        <taxon>Eurotatoria</taxon>
        <taxon>Bdelloidea</taxon>
        <taxon>Philodinida</taxon>
        <taxon>Philodinidae</taxon>
        <taxon>Rotaria</taxon>
    </lineage>
</organism>
<accession>A0A8S3IBX1</accession>
<gene>
    <name evidence="1" type="ORF">SMN809_LOCUS74551</name>
</gene>
<name>A0A8S3IBX1_9BILA</name>
<sequence>MEIESKFIEWLLRDEQLSTYFSRRTLDRKLIENVIEHVQSSVNIQKSNCLCRSIDLMFVLGIDKSLDPFIEDLKDIRIRNKYGLTKCGIYFVLLKRSDETILDIFQKRNKILSATSNDEQSLSNMEESSISE</sequence>